<dbReference type="PANTHER" id="PTHR37049:SF4">
    <property type="entry name" value="RHODANESE DOMAIN-CONTAINING PROTEIN"/>
    <property type="match status" value="1"/>
</dbReference>
<dbReference type="PANTHER" id="PTHR37049">
    <property type="entry name" value="PEPTIDASE S41 FAMILY PROTEIN"/>
    <property type="match status" value="1"/>
</dbReference>
<evidence type="ECO:0000313" key="3">
    <source>
        <dbReference type="EMBL" id="GMH80320.1"/>
    </source>
</evidence>
<name>A0A9W7B657_9STRA</name>
<feature type="chain" id="PRO_5040965155" description="Tail specific protease domain-containing protein" evidence="2">
    <location>
        <begin position="24"/>
        <end position="707"/>
    </location>
</feature>
<feature type="transmembrane region" description="Helical" evidence="1">
    <location>
        <begin position="664"/>
        <end position="685"/>
    </location>
</feature>
<dbReference type="Gene3D" id="3.90.226.10">
    <property type="entry name" value="2-enoyl-CoA Hydratase, Chain A, domain 1"/>
    <property type="match status" value="1"/>
</dbReference>
<dbReference type="InterPro" id="IPR029045">
    <property type="entry name" value="ClpP/crotonase-like_dom_sf"/>
</dbReference>
<feature type="signal peptide" evidence="2">
    <location>
        <begin position="1"/>
        <end position="23"/>
    </location>
</feature>
<evidence type="ECO:0000256" key="1">
    <source>
        <dbReference type="SAM" id="Phobius"/>
    </source>
</evidence>
<keyword evidence="1" id="KW-1133">Transmembrane helix</keyword>
<keyword evidence="1" id="KW-0472">Membrane</keyword>
<organism evidence="3 4">
    <name type="scientific">Triparma strigata</name>
    <dbReference type="NCBI Taxonomy" id="1606541"/>
    <lineage>
        <taxon>Eukaryota</taxon>
        <taxon>Sar</taxon>
        <taxon>Stramenopiles</taxon>
        <taxon>Ochrophyta</taxon>
        <taxon>Bolidophyceae</taxon>
        <taxon>Parmales</taxon>
        <taxon>Triparmaceae</taxon>
        <taxon>Triparma</taxon>
    </lineage>
</organism>
<protein>
    <recommendedName>
        <fullName evidence="5">Tail specific protease domain-containing protein</fullName>
    </recommendedName>
</protein>
<accession>A0A9W7B657</accession>
<comment type="caution">
    <text evidence="3">The sequence shown here is derived from an EMBL/GenBank/DDBJ whole genome shotgun (WGS) entry which is preliminary data.</text>
</comment>
<evidence type="ECO:0000313" key="4">
    <source>
        <dbReference type="Proteomes" id="UP001165085"/>
    </source>
</evidence>
<keyword evidence="1" id="KW-0812">Transmembrane</keyword>
<keyword evidence="4" id="KW-1185">Reference proteome</keyword>
<sequence length="707" mass="78005">MKSLFNALPLLLLSALLFTAAQGACTLSCTEKTVCYSNLSDAAECWNNIPTNNDWKNNTLDVITQSLENFGFQALYHETGPPYNLKVPVMEELNGAKDMTFDNDFEFQEHLQTILTSLLDAHTRYSKPACYSATLVMPVAFDFRLTESVTNSGAVQSEPVPYFIPSIYYDEYSEQNGGVDAALFNQPVLLINGVEVSTAIDAWGTTHETRSNNAGARFNAAIRSFLYRSVVSCLVGDAGDSLTMTMQDGTEIVLEWTVAYTSAFGQASECVKKQKTTEDVDEEMLPNRQRILLNEGLGEAVVTHAELHENRPDRKVVISPEDAEYEISCFVQSTKGDAGSSEAGVDDVLVMKVSSFSPNGTGYLDAWDGFTTDAATCLDENYDMIVVDVMQNGGGYVCMGLRLLEMLIEDYWNDHTKVEMKYDLPHSTLMNGWIANVNNPDPYIDPDAVEQILNPESQEPFVDGKAYYYPGRNVTMGGVKSWRTNWFCLNCKEAEVLPNGWAPKKFMPKEKLIILSDGTCGSTCASFTRIAQEANKATFIGAGGLWKEEMDVASFAGGFVCQPLYLATMAAQAGLSTFPQFITNQYWQFGWAAWYSQIQPSRPVQFIEQGPDHRLGFWQFPHASVNSSVTTSATSALYDEVIADSISRISVEAEAKNCNNKNGVYIGFISFLSVALCGLAGFVVYEQVRRRQDEGGGVDSPYAVLGK</sequence>
<dbReference type="AlphaFoldDB" id="A0A9W7B657"/>
<keyword evidence="2" id="KW-0732">Signal</keyword>
<dbReference type="EMBL" id="BRXY01000243">
    <property type="protein sequence ID" value="GMH80320.1"/>
    <property type="molecule type" value="Genomic_DNA"/>
</dbReference>
<dbReference type="Proteomes" id="UP001165085">
    <property type="component" value="Unassembled WGS sequence"/>
</dbReference>
<evidence type="ECO:0008006" key="5">
    <source>
        <dbReference type="Google" id="ProtNLM"/>
    </source>
</evidence>
<reference evidence="4" key="1">
    <citation type="journal article" date="2023" name="Commun. Biol.">
        <title>Genome analysis of Parmales, the sister group of diatoms, reveals the evolutionary specialization of diatoms from phago-mixotrophs to photoautotrophs.</title>
        <authorList>
            <person name="Ban H."/>
            <person name="Sato S."/>
            <person name="Yoshikawa S."/>
            <person name="Yamada K."/>
            <person name="Nakamura Y."/>
            <person name="Ichinomiya M."/>
            <person name="Sato N."/>
            <person name="Blanc-Mathieu R."/>
            <person name="Endo H."/>
            <person name="Kuwata A."/>
            <person name="Ogata H."/>
        </authorList>
    </citation>
    <scope>NUCLEOTIDE SEQUENCE [LARGE SCALE GENOMIC DNA]</scope>
    <source>
        <strain evidence="4">NIES 3701</strain>
    </source>
</reference>
<gene>
    <name evidence="3" type="ORF">TrST_g6393</name>
</gene>
<evidence type="ECO:0000256" key="2">
    <source>
        <dbReference type="SAM" id="SignalP"/>
    </source>
</evidence>
<dbReference type="SUPFAM" id="SSF52096">
    <property type="entry name" value="ClpP/crotonase"/>
    <property type="match status" value="1"/>
</dbReference>
<proteinExistence type="predicted"/>
<dbReference type="OrthoDB" id="27214at2759"/>
<dbReference type="InterPro" id="IPR052766">
    <property type="entry name" value="S41A_metabolite_peptidase"/>
</dbReference>